<accession>A0ACC0UJB3</accession>
<sequence length="866" mass="95669">MTEMNASDPLQCPVVGHNPSATICSLKTAESQQSNSDRLPEIEGQRDRVETPRHPLNISWKRSIESFSDPIPPIGKSSATGGSSVTNTPARIPCPGNFDLHQSSPTTISSPVELLGQVHRPSVCLDWFYGRCFRPHCKYSHCSVPPRFLEDAVVVPQRPPVLHPPVPPPAQTDPTQVPSLHQKVPTGLFPELRDQQPRTPMEPCAPAAAPISAVESNAVVVAAGKFSLSHPLASLAPYFQGKPTSTPPIGHVDAVSSRARPPPKPQERLLLRNTSSDEIIHSVMESAQVKFSGGFFIETIVTGFESRSFVIEDIPVKVDRAAIEDLVAPFGEVHDVRFRDDRQSDDCSSRPVFVRMATYREAVRAINGLDGIDAFGRRLDVKNLARRMIRDNYVHVSWPVPSKVGYAGYSTLAAAENAVSNANGKVVKGYWITASIYDNIPKIGDFNVRFTGLPPWVEEKFLSKFGSLEGAMLGRPNHQAPEFGVPAVRKTLENFGKVIKFIVTPGPYKDGIVRVWCQFGSQDVAGAACELHNVKQRSLGMEKISVRRVLSVIEHVPHARLDLVKQDLIHLQQKVWAHTYGAHLDFISRYDGAEAPIRLVAEDSKTLAGLRVEFKEIVDGEILKEDGQQVWDDFFRREAGFRFMEQLRGHHPGVEIIVHTLRRCVRLIGTVELRQPVAAAILAKLSSLRQHKVHTIPLDGQAMGVLASPDFRAAQQRHGDDNIRLDFQGHVLLVRGPEDVYEEVQQIVHLVKARHVADCGDDHCPVCLGPPMTPISLSCGHRWCKACLVAYLTAAADTRSFPISCFGNQGRCTERIAMRMARNVLNPADFDALALAAFHAYVQAHPEEYHYCPTPDCPQAYPNGPS</sequence>
<evidence type="ECO:0000313" key="1">
    <source>
        <dbReference type="EMBL" id="KAI9511675.1"/>
    </source>
</evidence>
<organism evidence="1 2">
    <name type="scientific">Russula earlei</name>
    <dbReference type="NCBI Taxonomy" id="71964"/>
    <lineage>
        <taxon>Eukaryota</taxon>
        <taxon>Fungi</taxon>
        <taxon>Dikarya</taxon>
        <taxon>Basidiomycota</taxon>
        <taxon>Agaricomycotina</taxon>
        <taxon>Agaricomycetes</taxon>
        <taxon>Russulales</taxon>
        <taxon>Russulaceae</taxon>
        <taxon>Russula</taxon>
    </lineage>
</organism>
<proteinExistence type="predicted"/>
<comment type="caution">
    <text evidence="1">The sequence shown here is derived from an EMBL/GenBank/DDBJ whole genome shotgun (WGS) entry which is preliminary data.</text>
</comment>
<evidence type="ECO:0000313" key="2">
    <source>
        <dbReference type="Proteomes" id="UP001207468"/>
    </source>
</evidence>
<keyword evidence="2" id="KW-1185">Reference proteome</keyword>
<protein>
    <submittedName>
        <fullName evidence="1">Uncharacterized protein</fullName>
    </submittedName>
</protein>
<reference evidence="1" key="1">
    <citation type="submission" date="2021-03" db="EMBL/GenBank/DDBJ databases">
        <title>Evolutionary priming and transition to the ectomycorrhizal habit in an iconic lineage of mushroom-forming fungi: is preadaptation a requirement?</title>
        <authorList>
            <consortium name="DOE Joint Genome Institute"/>
            <person name="Looney B.P."/>
            <person name="Miyauchi S."/>
            <person name="Morin E."/>
            <person name="Drula E."/>
            <person name="Courty P.E."/>
            <person name="Chicoki N."/>
            <person name="Fauchery L."/>
            <person name="Kohler A."/>
            <person name="Kuo A."/>
            <person name="LaButti K."/>
            <person name="Pangilinan J."/>
            <person name="Lipzen A."/>
            <person name="Riley R."/>
            <person name="Andreopoulos W."/>
            <person name="He G."/>
            <person name="Johnson J."/>
            <person name="Barry K.W."/>
            <person name="Grigoriev I.V."/>
            <person name="Nagy L."/>
            <person name="Hibbett D."/>
            <person name="Henrissat B."/>
            <person name="Matheny P.B."/>
            <person name="Labbe J."/>
            <person name="Martin A.F."/>
        </authorList>
    </citation>
    <scope>NUCLEOTIDE SEQUENCE</scope>
    <source>
        <strain evidence="1">BPL698</strain>
    </source>
</reference>
<dbReference type="Proteomes" id="UP001207468">
    <property type="component" value="Unassembled WGS sequence"/>
</dbReference>
<name>A0ACC0UJB3_9AGAM</name>
<gene>
    <name evidence="1" type="ORF">F5148DRAFT_267063</name>
</gene>
<dbReference type="EMBL" id="JAGFNK010000019">
    <property type="protein sequence ID" value="KAI9511675.1"/>
    <property type="molecule type" value="Genomic_DNA"/>
</dbReference>